<feature type="compositionally biased region" description="Polar residues" evidence="1">
    <location>
        <begin position="77"/>
        <end position="87"/>
    </location>
</feature>
<feature type="region of interest" description="Disordered" evidence="1">
    <location>
        <begin position="381"/>
        <end position="409"/>
    </location>
</feature>
<dbReference type="AlphaFoldDB" id="A0AAV9RYY5"/>
<feature type="region of interest" description="Disordered" evidence="1">
    <location>
        <begin position="571"/>
        <end position="625"/>
    </location>
</feature>
<gene>
    <name evidence="2" type="ORF">CRENBAI_007846</name>
</gene>
<evidence type="ECO:0000313" key="3">
    <source>
        <dbReference type="Proteomes" id="UP001311232"/>
    </source>
</evidence>
<dbReference type="Proteomes" id="UP001311232">
    <property type="component" value="Unassembled WGS sequence"/>
</dbReference>
<protein>
    <submittedName>
        <fullName evidence="2">Uncharacterized protein</fullName>
    </submittedName>
</protein>
<proteinExistence type="predicted"/>
<feature type="region of interest" description="Disordered" evidence="1">
    <location>
        <begin position="525"/>
        <end position="558"/>
    </location>
</feature>
<name>A0AAV9RYY5_9TELE</name>
<keyword evidence="3" id="KW-1185">Reference proteome</keyword>
<evidence type="ECO:0000256" key="1">
    <source>
        <dbReference type="SAM" id="MobiDB-lite"/>
    </source>
</evidence>
<feature type="compositionally biased region" description="Basic and acidic residues" evidence="1">
    <location>
        <begin position="383"/>
        <end position="393"/>
    </location>
</feature>
<organism evidence="2 3">
    <name type="scientific">Crenichthys baileyi</name>
    <name type="common">White River springfish</name>
    <dbReference type="NCBI Taxonomy" id="28760"/>
    <lineage>
        <taxon>Eukaryota</taxon>
        <taxon>Metazoa</taxon>
        <taxon>Chordata</taxon>
        <taxon>Craniata</taxon>
        <taxon>Vertebrata</taxon>
        <taxon>Euteleostomi</taxon>
        <taxon>Actinopterygii</taxon>
        <taxon>Neopterygii</taxon>
        <taxon>Teleostei</taxon>
        <taxon>Neoteleostei</taxon>
        <taxon>Acanthomorphata</taxon>
        <taxon>Ovalentaria</taxon>
        <taxon>Atherinomorphae</taxon>
        <taxon>Cyprinodontiformes</taxon>
        <taxon>Goodeidae</taxon>
        <taxon>Crenichthys</taxon>
    </lineage>
</organism>
<feature type="region of interest" description="Disordered" evidence="1">
    <location>
        <begin position="74"/>
        <end position="133"/>
    </location>
</feature>
<accession>A0AAV9RYY5</accession>
<reference evidence="2 3" key="1">
    <citation type="submission" date="2021-06" db="EMBL/GenBank/DDBJ databases">
        <authorList>
            <person name="Palmer J.M."/>
        </authorList>
    </citation>
    <scope>NUCLEOTIDE SEQUENCE [LARGE SCALE GENOMIC DNA]</scope>
    <source>
        <strain evidence="2 3">MEX-2019</strain>
        <tissue evidence="2">Muscle</tissue>
    </source>
</reference>
<comment type="caution">
    <text evidence="2">The sequence shown here is derived from an EMBL/GenBank/DDBJ whole genome shotgun (WGS) entry which is preliminary data.</text>
</comment>
<evidence type="ECO:0000313" key="2">
    <source>
        <dbReference type="EMBL" id="KAK5614188.1"/>
    </source>
</evidence>
<sequence length="625" mass="70540">MDPYLSQYLDRNTANFKRSLDRIADKYSKFKDEDDVLEVDIDKIELKTLSKYLSESEHKLLKFGSKNQSYLKDRSLSAHSSTHSQLNLPCKDDGADDDSASSSEFPKEDSAEGTMSSLDGSWRNSSESEVLPEDQDEVLQMSLSSRCTSLAELYPTMVSRIERAWHRQTVSVAARSVLRRYHRWRQQPRRSLRNMLDITTTSADDQPKMTTSKRLFEEGSGSPAKRMWSETAPRPVLSPVTSLYNGQRSPGRERGLLSGETPRLISLMNFSDTAKPKEISLNKTFFVSELSPHKQTHLVEQIPIDSASPSQRPYTTAKSSVDPPFRFRRLSVSSHSAEVSTYASETPSVPERPDIYSSPVRQSPFKARRMSILSRSPLAFSRSPREYDGDCSREPMNPRSLSTSMSSPPKRPVVLCKMLYPQDCNQSSQPAPFSPLPAQEANSHRRFRRNLSLDSSLSSSVFHSPKKVDEDFMKLYHKFVCQNKSAIFNTVPCHLCGGSSEARRVLPSTSLAALALSPHRAILRKRHREQRCDSLPQSKRLRDQSSAYSPGSKRHKNEMLRRCLSQSEMEGTSSAVPYSPSKQRSQQSAAYLEAWMGRHQPQFSSLGGPLENKAFDGQSPRSFKS</sequence>
<dbReference type="EMBL" id="JAHHUM010001170">
    <property type="protein sequence ID" value="KAK5614188.1"/>
    <property type="molecule type" value="Genomic_DNA"/>
</dbReference>
<feature type="compositionally biased region" description="Polar residues" evidence="1">
    <location>
        <begin position="113"/>
        <end position="128"/>
    </location>
</feature>
<feature type="compositionally biased region" description="Polar residues" evidence="1">
    <location>
        <begin position="571"/>
        <end position="589"/>
    </location>
</feature>